<proteinExistence type="predicted"/>
<accession>A0A136PUQ3</accession>
<protein>
    <submittedName>
        <fullName evidence="1">Uncharacterized protein</fullName>
    </submittedName>
</protein>
<organism evidence="1 2">
    <name type="scientific">Micromonospora rosaria</name>
    <dbReference type="NCBI Taxonomy" id="47874"/>
    <lineage>
        <taxon>Bacteria</taxon>
        <taxon>Bacillati</taxon>
        <taxon>Actinomycetota</taxon>
        <taxon>Actinomycetes</taxon>
        <taxon>Micromonosporales</taxon>
        <taxon>Micromonosporaceae</taxon>
        <taxon>Micromonospora</taxon>
    </lineage>
</organism>
<gene>
    <name evidence="1" type="ORF">AWW66_09650</name>
</gene>
<dbReference type="EMBL" id="LRQV01000024">
    <property type="protein sequence ID" value="KXK62178.1"/>
    <property type="molecule type" value="Genomic_DNA"/>
</dbReference>
<dbReference type="AlphaFoldDB" id="A0A136PUQ3"/>
<sequence>MVTTGRRGVRGTPDRPWRSWRDLAVVGRRRPLRTAGTCGTGGDGSAWFPAGDHGRVPWRPGGVRCPWRGVVPPVDVVPLDASRLPAGVGVQSERALRSVSGA</sequence>
<evidence type="ECO:0000313" key="2">
    <source>
        <dbReference type="Proteomes" id="UP000070620"/>
    </source>
</evidence>
<name>A0A136PUQ3_9ACTN</name>
<reference evidence="1 2" key="1">
    <citation type="submission" date="2016-01" db="EMBL/GenBank/DDBJ databases">
        <title>Whole genome sequence and analysis of Micromonospora rosaria DSM 803, which can produce antibacterial substance rosamicin.</title>
        <authorList>
            <person name="Yang H."/>
            <person name="He X."/>
            <person name="Zhu D."/>
        </authorList>
    </citation>
    <scope>NUCLEOTIDE SEQUENCE [LARGE SCALE GENOMIC DNA]</scope>
    <source>
        <strain evidence="1 2">DSM 803</strain>
    </source>
</reference>
<comment type="caution">
    <text evidence="1">The sequence shown here is derived from an EMBL/GenBank/DDBJ whole genome shotgun (WGS) entry which is preliminary data.</text>
</comment>
<dbReference type="Proteomes" id="UP000070620">
    <property type="component" value="Unassembled WGS sequence"/>
</dbReference>
<evidence type="ECO:0000313" key="1">
    <source>
        <dbReference type="EMBL" id="KXK62178.1"/>
    </source>
</evidence>
<keyword evidence="2" id="KW-1185">Reference proteome</keyword>